<comment type="caution">
    <text evidence="1">The sequence shown here is derived from an EMBL/GenBank/DDBJ whole genome shotgun (WGS) entry which is preliminary data.</text>
</comment>
<proteinExistence type="predicted"/>
<organism evidence="1 2">
    <name type="scientific">Paracoccus fontiphilus</name>
    <dbReference type="NCBI Taxonomy" id="1815556"/>
    <lineage>
        <taxon>Bacteria</taxon>
        <taxon>Pseudomonadati</taxon>
        <taxon>Pseudomonadota</taxon>
        <taxon>Alphaproteobacteria</taxon>
        <taxon>Rhodobacterales</taxon>
        <taxon>Paracoccaceae</taxon>
        <taxon>Paracoccus</taxon>
    </lineage>
</organism>
<dbReference type="EMBL" id="JBHRTE010000055">
    <property type="protein sequence ID" value="MFC3169152.1"/>
    <property type="molecule type" value="Genomic_DNA"/>
</dbReference>
<evidence type="ECO:0008006" key="3">
    <source>
        <dbReference type="Google" id="ProtNLM"/>
    </source>
</evidence>
<accession>A0ABV7IEZ0</accession>
<dbReference type="Gene3D" id="2.60.40.10">
    <property type="entry name" value="Immunoglobulins"/>
    <property type="match status" value="1"/>
</dbReference>
<evidence type="ECO:0000313" key="1">
    <source>
        <dbReference type="EMBL" id="MFC3169152.1"/>
    </source>
</evidence>
<evidence type="ECO:0000313" key="2">
    <source>
        <dbReference type="Proteomes" id="UP001595557"/>
    </source>
</evidence>
<gene>
    <name evidence="1" type="ORF">ACFOD7_13955</name>
</gene>
<sequence length="385" mass="42591">MRRDTEPSGITAEFIADLRKRREAYNQDALARLAELFRRKERKPPEVFHDSSFLYIRSFDGDTGSRPFSNVVFWHSPDLTISPVTSVGAYTTTLQAGESYVVRTVLRNRGDLAVPSAKVELYLTDPTLGFDTRFSTRLTTLGHVPSAWVPSGGSAAADFVYTVPPIEAGHKCLFARTFSFSPLDMPVDDFALSPPIDRHVAQQNLNIIGQAQAFAFNLIHQPNALVRIGIRPLPPEELLAIRHPVMADVRPAAEFPQRGWGRLTAMKLIEPGVDAIRVEEDTEGLHVTADDPTGFDLGTQRELGFAVRNVLAEVDAGKAKMSQHRDLLAKHREMTKQTRRSRFEMTIPDIGLREGEAVGLELTATDQNLDPEQPFGGVLIIVVGG</sequence>
<dbReference type="Proteomes" id="UP001595557">
    <property type="component" value="Unassembled WGS sequence"/>
</dbReference>
<keyword evidence="2" id="KW-1185">Reference proteome</keyword>
<reference evidence="2" key="1">
    <citation type="journal article" date="2019" name="Int. J. Syst. Evol. Microbiol.">
        <title>The Global Catalogue of Microorganisms (GCM) 10K type strain sequencing project: providing services to taxonomists for standard genome sequencing and annotation.</title>
        <authorList>
            <consortium name="The Broad Institute Genomics Platform"/>
            <consortium name="The Broad Institute Genome Sequencing Center for Infectious Disease"/>
            <person name="Wu L."/>
            <person name="Ma J."/>
        </authorList>
    </citation>
    <scope>NUCLEOTIDE SEQUENCE [LARGE SCALE GENOMIC DNA]</scope>
    <source>
        <strain evidence="2">KCTC 52239</strain>
    </source>
</reference>
<dbReference type="RefSeq" id="WP_207469733.1">
    <property type="nucleotide sequence ID" value="NZ_JAFNAW010000032.1"/>
</dbReference>
<name>A0ABV7IEZ0_9RHOB</name>
<protein>
    <recommendedName>
        <fullName evidence="3">CARDB domain-containing protein</fullName>
    </recommendedName>
</protein>
<dbReference type="InterPro" id="IPR013783">
    <property type="entry name" value="Ig-like_fold"/>
</dbReference>